<sequence length="58" mass="6785">MKYRDQLYQEAIAMIEDATPHKESILYHNIYSLQTMGGYPFSSKKDVHELVNFLNSCD</sequence>
<reference evidence="1 2" key="1">
    <citation type="submission" date="2016-10" db="EMBL/GenBank/DDBJ databases">
        <authorList>
            <person name="de Groot N.N."/>
        </authorList>
    </citation>
    <scope>NUCLEOTIDE SEQUENCE [LARGE SCALE GENOMIC DNA]</scope>
    <source>
        <strain evidence="1 2">DSM 25947</strain>
    </source>
</reference>
<dbReference type="EMBL" id="FOHT01000021">
    <property type="protein sequence ID" value="SET73296.1"/>
    <property type="molecule type" value="Genomic_DNA"/>
</dbReference>
<protein>
    <submittedName>
        <fullName evidence="1">Uncharacterized protein</fullName>
    </submittedName>
</protein>
<accession>A0A1I0GQC4</accession>
<dbReference type="Proteomes" id="UP000181981">
    <property type="component" value="Unassembled WGS sequence"/>
</dbReference>
<organism evidence="1 2">
    <name type="scientific">Draconibacterium orientale</name>
    <dbReference type="NCBI Taxonomy" id="1168034"/>
    <lineage>
        <taxon>Bacteria</taxon>
        <taxon>Pseudomonadati</taxon>
        <taxon>Bacteroidota</taxon>
        <taxon>Bacteroidia</taxon>
        <taxon>Marinilabiliales</taxon>
        <taxon>Prolixibacteraceae</taxon>
        <taxon>Draconibacterium</taxon>
    </lineage>
</organism>
<name>A0A1I0GQC4_9BACT</name>
<proteinExistence type="predicted"/>
<evidence type="ECO:0000313" key="1">
    <source>
        <dbReference type="EMBL" id="SET73296.1"/>
    </source>
</evidence>
<dbReference type="AlphaFoldDB" id="A0A1I0GQC4"/>
<gene>
    <name evidence="1" type="ORF">SAMN05444285_12165</name>
</gene>
<dbReference type="RefSeq" id="WP_157470744.1">
    <property type="nucleotide sequence ID" value="NZ_FOHT01000021.1"/>
</dbReference>
<evidence type="ECO:0000313" key="2">
    <source>
        <dbReference type="Proteomes" id="UP000181981"/>
    </source>
</evidence>